<proteinExistence type="predicted"/>
<protein>
    <submittedName>
        <fullName evidence="1">Uncharacterized protein</fullName>
    </submittedName>
</protein>
<name>A0ABR2CBJ7_9ROSI</name>
<dbReference type="Proteomes" id="UP001472677">
    <property type="component" value="Unassembled WGS sequence"/>
</dbReference>
<comment type="caution">
    <text evidence="1">The sequence shown here is derived from an EMBL/GenBank/DDBJ whole genome shotgun (WGS) entry which is preliminary data.</text>
</comment>
<organism evidence="1 2">
    <name type="scientific">Hibiscus sabdariffa</name>
    <name type="common">roselle</name>
    <dbReference type="NCBI Taxonomy" id="183260"/>
    <lineage>
        <taxon>Eukaryota</taxon>
        <taxon>Viridiplantae</taxon>
        <taxon>Streptophyta</taxon>
        <taxon>Embryophyta</taxon>
        <taxon>Tracheophyta</taxon>
        <taxon>Spermatophyta</taxon>
        <taxon>Magnoliopsida</taxon>
        <taxon>eudicotyledons</taxon>
        <taxon>Gunneridae</taxon>
        <taxon>Pentapetalae</taxon>
        <taxon>rosids</taxon>
        <taxon>malvids</taxon>
        <taxon>Malvales</taxon>
        <taxon>Malvaceae</taxon>
        <taxon>Malvoideae</taxon>
        <taxon>Hibiscus</taxon>
    </lineage>
</organism>
<accession>A0ABR2CBJ7</accession>
<sequence>MRIMLIFHDKNKTVDAENNMNTTREKAEAERIVNAFESFENDNHATIVQRLLAVSPYASMHEDVNNFALEKFTNIILIPFHKRPDTACEWTDEKLEHKLVNQNLLTISPCSIGLLVDHGLNSFPKSQKGIQECRVAMLFVGGPDDLEALAYAWRMAGTPHLILTLVRFVPRKDVSELIENVEEEIFTIMCEREKHKQLDDDYINMFRFRIMHDQSIAYIEEQVNGGDQIVSAINSAYNDFDLYVVGRGNGRASTLTVGLSNWSDSPKL</sequence>
<dbReference type="PANTHER" id="PTHR32468">
    <property type="entry name" value="CATION/H + ANTIPORTER"/>
    <property type="match status" value="1"/>
</dbReference>
<dbReference type="PANTHER" id="PTHR32468:SF74">
    <property type="entry name" value="CATION_H(+) ANTIPORTER 21-RELATED"/>
    <property type="match status" value="1"/>
</dbReference>
<gene>
    <name evidence="1" type="ORF">V6N12_049511</name>
</gene>
<dbReference type="Pfam" id="PF23256">
    <property type="entry name" value="CHX17_2nd"/>
    <property type="match status" value="1"/>
</dbReference>
<evidence type="ECO:0000313" key="2">
    <source>
        <dbReference type="Proteomes" id="UP001472677"/>
    </source>
</evidence>
<dbReference type="EMBL" id="JBBPBM010000057">
    <property type="protein sequence ID" value="KAK8516799.1"/>
    <property type="molecule type" value="Genomic_DNA"/>
</dbReference>
<dbReference type="InterPro" id="IPR057291">
    <property type="entry name" value="CHX17_2nd"/>
</dbReference>
<dbReference type="InterPro" id="IPR050794">
    <property type="entry name" value="CPA2_transporter"/>
</dbReference>
<reference evidence="1 2" key="1">
    <citation type="journal article" date="2024" name="G3 (Bethesda)">
        <title>Genome assembly of Hibiscus sabdariffa L. provides insights into metabolisms of medicinal natural products.</title>
        <authorList>
            <person name="Kim T."/>
        </authorList>
    </citation>
    <scope>NUCLEOTIDE SEQUENCE [LARGE SCALE GENOMIC DNA]</scope>
    <source>
        <strain evidence="1">TK-2024</strain>
        <tissue evidence="1">Old leaves</tissue>
    </source>
</reference>
<keyword evidence="2" id="KW-1185">Reference proteome</keyword>
<evidence type="ECO:0000313" key="1">
    <source>
        <dbReference type="EMBL" id="KAK8516799.1"/>
    </source>
</evidence>